<organism evidence="2 3">
    <name type="scientific">Cadophora malorum</name>
    <dbReference type="NCBI Taxonomy" id="108018"/>
    <lineage>
        <taxon>Eukaryota</taxon>
        <taxon>Fungi</taxon>
        <taxon>Dikarya</taxon>
        <taxon>Ascomycota</taxon>
        <taxon>Pezizomycotina</taxon>
        <taxon>Leotiomycetes</taxon>
        <taxon>Helotiales</taxon>
        <taxon>Ploettnerulaceae</taxon>
        <taxon>Cadophora</taxon>
    </lineage>
</organism>
<feature type="region of interest" description="Disordered" evidence="1">
    <location>
        <begin position="66"/>
        <end position="129"/>
    </location>
</feature>
<dbReference type="OrthoDB" id="265717at2759"/>
<sequence>MADYTMSSTDTTAHQRPKNMFPLLTAGPGSPEHPVALADDFEKWMEMRRLWSWYQKSSRGTKFTTKVKTAGGEGSPEKLYEPPAPRISEERRQYLHNYTPPSLTPSSSNSSILSEYSDTTPLTSASTSPATSFSATFCTSIEPPLSSDPSPYSSSDITPTIIQPPSSAQALFCTEYFEVRRSEKRGYGAFATKNVETETIIMVEKPLFRAKFMEVFVELEKLTREQRSEYRTLHGYSGLSPTKDLAIYKTNR</sequence>
<gene>
    <name evidence="2" type="ORF">IFR04_006914</name>
</gene>
<dbReference type="AlphaFoldDB" id="A0A8H7TE97"/>
<dbReference type="InterPro" id="IPR046341">
    <property type="entry name" value="SET_dom_sf"/>
</dbReference>
<dbReference type="SUPFAM" id="SSF82199">
    <property type="entry name" value="SET domain"/>
    <property type="match status" value="1"/>
</dbReference>
<feature type="compositionally biased region" description="Low complexity" evidence="1">
    <location>
        <begin position="97"/>
        <end position="129"/>
    </location>
</feature>
<accession>A0A8H7TE97</accession>
<protein>
    <submittedName>
        <fullName evidence="2">Uncharacterized protein</fullName>
    </submittedName>
</protein>
<name>A0A8H7TE97_9HELO</name>
<comment type="caution">
    <text evidence="2">The sequence shown here is derived from an EMBL/GenBank/DDBJ whole genome shotgun (WGS) entry which is preliminary data.</text>
</comment>
<proteinExistence type="predicted"/>
<evidence type="ECO:0000313" key="3">
    <source>
        <dbReference type="Proteomes" id="UP000664132"/>
    </source>
</evidence>
<evidence type="ECO:0000313" key="2">
    <source>
        <dbReference type="EMBL" id="KAG4419974.1"/>
    </source>
</evidence>
<keyword evidence="3" id="KW-1185">Reference proteome</keyword>
<dbReference type="EMBL" id="JAFJYH010000094">
    <property type="protein sequence ID" value="KAG4419974.1"/>
    <property type="molecule type" value="Genomic_DNA"/>
</dbReference>
<evidence type="ECO:0000256" key="1">
    <source>
        <dbReference type="SAM" id="MobiDB-lite"/>
    </source>
</evidence>
<reference evidence="2" key="1">
    <citation type="submission" date="2021-02" db="EMBL/GenBank/DDBJ databases">
        <title>Genome sequence Cadophora malorum strain M34.</title>
        <authorList>
            <person name="Stefanovic E."/>
            <person name="Vu D."/>
            <person name="Scully C."/>
            <person name="Dijksterhuis J."/>
            <person name="Roader J."/>
            <person name="Houbraken J."/>
        </authorList>
    </citation>
    <scope>NUCLEOTIDE SEQUENCE</scope>
    <source>
        <strain evidence="2">M34</strain>
    </source>
</reference>
<dbReference type="Proteomes" id="UP000664132">
    <property type="component" value="Unassembled WGS sequence"/>
</dbReference>